<evidence type="ECO:0000256" key="6">
    <source>
        <dbReference type="ARBA" id="ARBA00022475"/>
    </source>
</evidence>
<comment type="subcellular location">
    <subcellularLocation>
        <location evidence="3">Cell membrane</location>
        <location evidence="3">Sarcolemma</location>
        <topology evidence="3">Single-pass type II membrane protein</topology>
    </subcellularLocation>
    <subcellularLocation>
        <location evidence="2">Cytoplasm</location>
        <location evidence="2">Cytoskeleton</location>
    </subcellularLocation>
</comment>
<dbReference type="OrthoDB" id="5843723at2759"/>
<name>A0A8I6R875_CIMLE</name>
<protein>
    <recommendedName>
        <fullName evidence="5">Beta-sarcoglycan</fullName>
    </recommendedName>
</protein>
<evidence type="ECO:0000256" key="10">
    <source>
        <dbReference type="ARBA" id="ARBA00022989"/>
    </source>
</evidence>
<dbReference type="PANTHER" id="PTHR21142">
    <property type="entry name" value="SARCOGLYCANS"/>
    <property type="match status" value="1"/>
</dbReference>
<dbReference type="KEGG" id="clec:106661851"/>
<evidence type="ECO:0000256" key="15">
    <source>
        <dbReference type="ARBA" id="ARBA00026041"/>
    </source>
</evidence>
<dbReference type="Pfam" id="PF04790">
    <property type="entry name" value="Sarcoglycan_1"/>
    <property type="match status" value="1"/>
</dbReference>
<dbReference type="GO" id="GO:0007517">
    <property type="term" value="P:muscle organ development"/>
    <property type="evidence" value="ECO:0007669"/>
    <property type="project" value="InterPro"/>
</dbReference>
<evidence type="ECO:0000256" key="1">
    <source>
        <dbReference type="ARBA" id="ARBA00002860"/>
    </source>
</evidence>
<evidence type="ECO:0000256" key="3">
    <source>
        <dbReference type="ARBA" id="ARBA00004274"/>
    </source>
</evidence>
<keyword evidence="18" id="KW-1185">Reference proteome</keyword>
<evidence type="ECO:0000313" key="18">
    <source>
        <dbReference type="Proteomes" id="UP000494040"/>
    </source>
</evidence>
<keyword evidence="14" id="KW-0206">Cytoskeleton</keyword>
<evidence type="ECO:0000256" key="16">
    <source>
        <dbReference type="SAM" id="Phobius"/>
    </source>
</evidence>
<dbReference type="GO" id="GO:0042383">
    <property type="term" value="C:sarcolemma"/>
    <property type="evidence" value="ECO:0007669"/>
    <property type="project" value="UniProtKB-SubCell"/>
</dbReference>
<evidence type="ECO:0000256" key="9">
    <source>
        <dbReference type="ARBA" id="ARBA00022968"/>
    </source>
</evidence>
<dbReference type="InterPro" id="IPR006875">
    <property type="entry name" value="Sarcoglycan"/>
</dbReference>
<keyword evidence="8 16" id="KW-0812">Transmembrane</keyword>
<comment type="function">
    <text evidence="1">Component of the sarcoglycan complex, a subcomplex of the dystrophin-glycoprotein complex which forms a link between the F-actin cytoskeleton and the extracellular matrix.</text>
</comment>
<dbReference type="RefSeq" id="XP_014241047.1">
    <property type="nucleotide sequence ID" value="XM_014385561.2"/>
</dbReference>
<evidence type="ECO:0000256" key="5">
    <source>
        <dbReference type="ARBA" id="ARBA00015329"/>
    </source>
</evidence>
<dbReference type="OMA" id="KGVQGME"/>
<dbReference type="EnsemblMetazoa" id="XM_014385561.2">
    <property type="protein sequence ID" value="XP_014241047.1"/>
    <property type="gene ID" value="LOC106661851"/>
</dbReference>
<dbReference type="Proteomes" id="UP000494040">
    <property type="component" value="Unassembled WGS sequence"/>
</dbReference>
<accession>A0A8I6R875</accession>
<dbReference type="PANTHER" id="PTHR21142:SF2">
    <property type="entry name" value="BETA-SARCOGLYCAN"/>
    <property type="match status" value="1"/>
</dbReference>
<keyword evidence="11 16" id="KW-0472">Membrane</keyword>
<keyword evidence="7" id="KW-0963">Cytoplasm</keyword>
<dbReference type="InterPro" id="IPR027659">
    <property type="entry name" value="Sgcb"/>
</dbReference>
<sequence>MDSRRRRSPTINIGRYLSVSSLRRYENSDDSFVKPTNTKIYAFWTLVGLLCLLALANMILTIVIFSVLRLGQGMESMELLPDEGLVKFFGDSNFGKVSKSDGNIEGFAGSETEIKGVKGPVILEVEDAKGRQRNTLTLEQNGTQFKSINSFKVGDVFSTDNPVFKLSKSSVIRNVQSRVITTNKITAPQDEKLVLRSDTLIKIKGSEGTKIDGKEIIWTADQEVKLKSMNGSIVLSGKSGVVVDLKKIPIVGTTGLGGPITPQYKVCVCMPQGKLFKVPVSTDYNSQVACHNIDTSTNYNPCM</sequence>
<evidence type="ECO:0000256" key="12">
    <source>
        <dbReference type="ARBA" id="ARBA00023157"/>
    </source>
</evidence>
<evidence type="ECO:0000256" key="4">
    <source>
        <dbReference type="ARBA" id="ARBA00007574"/>
    </source>
</evidence>
<evidence type="ECO:0000256" key="2">
    <source>
        <dbReference type="ARBA" id="ARBA00004245"/>
    </source>
</evidence>
<organism evidence="17 18">
    <name type="scientific">Cimex lectularius</name>
    <name type="common">Bed bug</name>
    <name type="synonym">Acanthia lectularia</name>
    <dbReference type="NCBI Taxonomy" id="79782"/>
    <lineage>
        <taxon>Eukaryota</taxon>
        <taxon>Metazoa</taxon>
        <taxon>Ecdysozoa</taxon>
        <taxon>Arthropoda</taxon>
        <taxon>Hexapoda</taxon>
        <taxon>Insecta</taxon>
        <taxon>Pterygota</taxon>
        <taxon>Neoptera</taxon>
        <taxon>Paraneoptera</taxon>
        <taxon>Hemiptera</taxon>
        <taxon>Heteroptera</taxon>
        <taxon>Panheteroptera</taxon>
        <taxon>Cimicomorpha</taxon>
        <taxon>Cimicidae</taxon>
        <taxon>Cimex</taxon>
    </lineage>
</organism>
<keyword evidence="10 16" id="KW-1133">Transmembrane helix</keyword>
<dbReference type="CTD" id="41525"/>
<dbReference type="GeneID" id="106661851"/>
<proteinExistence type="inferred from homology"/>
<evidence type="ECO:0000256" key="7">
    <source>
        <dbReference type="ARBA" id="ARBA00022490"/>
    </source>
</evidence>
<dbReference type="AlphaFoldDB" id="A0A8I6R875"/>
<keyword evidence="13" id="KW-0325">Glycoprotein</keyword>
<dbReference type="GO" id="GO:0016012">
    <property type="term" value="C:sarcoglycan complex"/>
    <property type="evidence" value="ECO:0007669"/>
    <property type="project" value="InterPro"/>
</dbReference>
<evidence type="ECO:0000256" key="13">
    <source>
        <dbReference type="ARBA" id="ARBA00023180"/>
    </source>
</evidence>
<evidence type="ECO:0000256" key="8">
    <source>
        <dbReference type="ARBA" id="ARBA00022692"/>
    </source>
</evidence>
<comment type="similarity">
    <text evidence="4">Belongs to the sarcoglycan beta/delta/gamma/zeta family.</text>
</comment>
<evidence type="ECO:0000313" key="17">
    <source>
        <dbReference type="EnsemblMetazoa" id="XP_014241047.1"/>
    </source>
</evidence>
<evidence type="ECO:0000256" key="11">
    <source>
        <dbReference type="ARBA" id="ARBA00023136"/>
    </source>
</evidence>
<comment type="subunit">
    <text evidence="15">Cross-link to form 2 major subcomplexes: one consisting of SGCB, SGCD and SGCG and the other consisting of SGCB and SGCD. The association between SGCB and SGCG is particularly strong while SGCA is loosely associated with the other sarcoglycans.</text>
</comment>
<keyword evidence="9" id="KW-0735">Signal-anchor</keyword>
<feature type="transmembrane region" description="Helical" evidence="16">
    <location>
        <begin position="41"/>
        <end position="68"/>
    </location>
</feature>
<evidence type="ECO:0000256" key="14">
    <source>
        <dbReference type="ARBA" id="ARBA00023212"/>
    </source>
</evidence>
<keyword evidence="12" id="KW-1015">Disulfide bond</keyword>
<keyword evidence="6" id="KW-1003">Cell membrane</keyword>
<reference evidence="17" key="1">
    <citation type="submission" date="2022-01" db="UniProtKB">
        <authorList>
            <consortium name="EnsemblMetazoa"/>
        </authorList>
    </citation>
    <scope>IDENTIFICATION</scope>
</reference>
<dbReference type="GO" id="GO:0005856">
    <property type="term" value="C:cytoskeleton"/>
    <property type="evidence" value="ECO:0007669"/>
    <property type="project" value="UniProtKB-SubCell"/>
</dbReference>